<evidence type="ECO:0000256" key="3">
    <source>
        <dbReference type="ARBA" id="ARBA00023163"/>
    </source>
</evidence>
<organism evidence="6 7">
    <name type="scientific">Aliivibrio sifiae</name>
    <dbReference type="NCBI Taxonomy" id="566293"/>
    <lineage>
        <taxon>Bacteria</taxon>
        <taxon>Pseudomonadati</taxon>
        <taxon>Pseudomonadota</taxon>
        <taxon>Gammaproteobacteria</taxon>
        <taxon>Vibrionales</taxon>
        <taxon>Vibrionaceae</taxon>
        <taxon>Aliivibrio</taxon>
    </lineage>
</organism>
<evidence type="ECO:0000313" key="8">
    <source>
        <dbReference type="Proteomes" id="UP001156660"/>
    </source>
</evidence>
<reference evidence="5" key="4">
    <citation type="submission" date="2023-01" db="EMBL/GenBank/DDBJ databases">
        <title>Draft genome sequence of Aliivibrio sifiae strain NBRC 105001.</title>
        <authorList>
            <person name="Sun Q."/>
            <person name="Mori K."/>
        </authorList>
    </citation>
    <scope>NUCLEOTIDE SEQUENCE</scope>
    <source>
        <strain evidence="5">NBRC 105001</strain>
    </source>
</reference>
<reference evidence="5" key="1">
    <citation type="journal article" date="2014" name="Int. J. Syst. Evol. Microbiol.">
        <title>Complete genome of a new Firmicutes species belonging to the dominant human colonic microbiota ('Ruminococcus bicirculans') reveals two chromosomes and a selective capacity to utilize plant glucans.</title>
        <authorList>
            <consortium name="NISC Comparative Sequencing Program"/>
            <person name="Wegmann U."/>
            <person name="Louis P."/>
            <person name="Goesmann A."/>
            <person name="Henrissat B."/>
            <person name="Duncan S.H."/>
            <person name="Flint H.J."/>
        </authorList>
    </citation>
    <scope>NUCLEOTIDE SEQUENCE</scope>
    <source>
        <strain evidence="5">NBRC 105001</strain>
    </source>
</reference>
<dbReference type="PANTHER" id="PTHR30146">
    <property type="entry name" value="LACI-RELATED TRANSCRIPTIONAL REPRESSOR"/>
    <property type="match status" value="1"/>
</dbReference>
<dbReference type="SUPFAM" id="SSF53822">
    <property type="entry name" value="Periplasmic binding protein-like I"/>
    <property type="match status" value="1"/>
</dbReference>
<dbReference type="InterPro" id="IPR046335">
    <property type="entry name" value="LacI/GalR-like_sensor"/>
</dbReference>
<keyword evidence="1" id="KW-0805">Transcription regulation</keyword>
<dbReference type="Gene3D" id="1.10.260.40">
    <property type="entry name" value="lambda repressor-like DNA-binding domains"/>
    <property type="match status" value="1"/>
</dbReference>
<gene>
    <name evidence="6" type="ORF">BTO23_12445</name>
    <name evidence="5" type="ORF">GCM10007855_08130</name>
</gene>
<dbReference type="Proteomes" id="UP000239273">
    <property type="component" value="Unassembled WGS sequence"/>
</dbReference>
<dbReference type="Gene3D" id="3.40.50.2300">
    <property type="match status" value="2"/>
</dbReference>
<dbReference type="EMBL" id="MSCP01000002">
    <property type="protein sequence ID" value="PQJ86938.1"/>
    <property type="molecule type" value="Genomic_DNA"/>
</dbReference>
<dbReference type="InterPro" id="IPR000843">
    <property type="entry name" value="HTH_LacI"/>
</dbReference>
<dbReference type="EMBL" id="BSOU01000002">
    <property type="protein sequence ID" value="GLR73939.1"/>
    <property type="molecule type" value="Genomic_DNA"/>
</dbReference>
<dbReference type="Pfam" id="PF00356">
    <property type="entry name" value="LacI"/>
    <property type="match status" value="1"/>
</dbReference>
<reference evidence="8" key="3">
    <citation type="journal article" date="2019" name="Int. J. Syst. Evol. Microbiol.">
        <title>The Global Catalogue of Microorganisms (GCM) 10K type strain sequencing project: providing services to taxonomists for standard genome sequencing and annotation.</title>
        <authorList>
            <consortium name="The Broad Institute Genomics Platform"/>
            <consortium name="The Broad Institute Genome Sequencing Center for Infectious Disease"/>
            <person name="Wu L."/>
            <person name="Ma J."/>
        </authorList>
    </citation>
    <scope>NUCLEOTIDE SEQUENCE [LARGE SCALE GENOMIC DNA]</scope>
    <source>
        <strain evidence="8">NBRC 105001</strain>
    </source>
</reference>
<evidence type="ECO:0000313" key="7">
    <source>
        <dbReference type="Proteomes" id="UP000239273"/>
    </source>
</evidence>
<dbReference type="GO" id="GO:0003700">
    <property type="term" value="F:DNA-binding transcription factor activity"/>
    <property type="evidence" value="ECO:0007669"/>
    <property type="project" value="TreeGrafter"/>
</dbReference>
<dbReference type="PRINTS" id="PR00036">
    <property type="entry name" value="HTHLACI"/>
</dbReference>
<accession>A0A2S7X6G2</accession>
<sequence length="339" mass="38129">MTIRDIAKYSGVSIATVSRVINNNGKVSDAARHSVEAAIAKFNYQKPEPKKKKATKLFGVIVRNMSNPFFAKLIDVLEEEAYKHGRSILLFNSRNNLKLEQTFLEECKHHNVDGVFLIPRSLRDQHIRPLQNASFPIILLTVTSPLCLSIGTHHKHGGNLVAQHFIKQGHQRIGFIGSTSQQSDRFIGFKNTLLSKNRALNAEYILTPYTTESLKNFVQEQILDSVTPLEAIFCSDDISASHLYSLLTNTNMGKLVEVVGFDDTFIAQSFGFSSVHQPMHQIALRGFELMLDALKGEYIEQNGAKKSLEHLLEPTLVLRSSPMITLQDRPNEILKEETE</sequence>
<dbReference type="SUPFAM" id="SSF47413">
    <property type="entry name" value="lambda repressor-like DNA-binding domains"/>
    <property type="match status" value="1"/>
</dbReference>
<dbReference type="PANTHER" id="PTHR30146:SF109">
    <property type="entry name" value="HTH-TYPE TRANSCRIPTIONAL REGULATOR GALS"/>
    <property type="match status" value="1"/>
</dbReference>
<dbReference type="InterPro" id="IPR028082">
    <property type="entry name" value="Peripla_BP_I"/>
</dbReference>
<dbReference type="OrthoDB" id="7055227at2"/>
<dbReference type="RefSeq" id="WP_105063679.1">
    <property type="nucleotide sequence ID" value="NZ_BSOU01000002.1"/>
</dbReference>
<protein>
    <submittedName>
        <fullName evidence="6">LacI family transcriptional regulator</fullName>
    </submittedName>
    <submittedName>
        <fullName evidence="5">Transcriptional regulator GalR</fullName>
    </submittedName>
</protein>
<keyword evidence="8" id="KW-1185">Reference proteome</keyword>
<dbReference type="Pfam" id="PF13377">
    <property type="entry name" value="Peripla_BP_3"/>
    <property type="match status" value="1"/>
</dbReference>
<dbReference type="PROSITE" id="PS50932">
    <property type="entry name" value="HTH_LACI_2"/>
    <property type="match status" value="1"/>
</dbReference>
<dbReference type="AlphaFoldDB" id="A0A2S7X6G2"/>
<keyword evidence="2" id="KW-0238">DNA-binding</keyword>
<comment type="caution">
    <text evidence="6">The sequence shown here is derived from an EMBL/GenBank/DDBJ whole genome shotgun (WGS) entry which is preliminary data.</text>
</comment>
<dbReference type="CDD" id="cd06267">
    <property type="entry name" value="PBP1_LacI_sugar_binding-like"/>
    <property type="match status" value="1"/>
</dbReference>
<dbReference type="SMART" id="SM00354">
    <property type="entry name" value="HTH_LACI"/>
    <property type="match status" value="1"/>
</dbReference>
<feature type="domain" description="HTH lacI-type" evidence="4">
    <location>
        <begin position="1"/>
        <end position="55"/>
    </location>
</feature>
<proteinExistence type="predicted"/>
<name>A0A2S7X6G2_9GAMM</name>
<evidence type="ECO:0000313" key="5">
    <source>
        <dbReference type="EMBL" id="GLR73939.1"/>
    </source>
</evidence>
<evidence type="ECO:0000256" key="1">
    <source>
        <dbReference type="ARBA" id="ARBA00023015"/>
    </source>
</evidence>
<reference evidence="6 7" key="2">
    <citation type="submission" date="2016-12" db="EMBL/GenBank/DDBJ databases">
        <title>Diversity of luminous bacteria.</title>
        <authorList>
            <person name="Yoshizawa S."/>
            <person name="Kogure K."/>
        </authorList>
    </citation>
    <scope>NUCLEOTIDE SEQUENCE [LARGE SCALE GENOMIC DNA]</scope>
    <source>
        <strain evidence="6 7">NBRC 105001</strain>
    </source>
</reference>
<dbReference type="GO" id="GO:0000976">
    <property type="term" value="F:transcription cis-regulatory region binding"/>
    <property type="evidence" value="ECO:0007669"/>
    <property type="project" value="TreeGrafter"/>
</dbReference>
<dbReference type="CDD" id="cd01392">
    <property type="entry name" value="HTH_LacI"/>
    <property type="match status" value="1"/>
</dbReference>
<dbReference type="PROSITE" id="PS00356">
    <property type="entry name" value="HTH_LACI_1"/>
    <property type="match status" value="1"/>
</dbReference>
<evidence type="ECO:0000313" key="6">
    <source>
        <dbReference type="EMBL" id="PQJ86938.1"/>
    </source>
</evidence>
<dbReference type="Proteomes" id="UP001156660">
    <property type="component" value="Unassembled WGS sequence"/>
</dbReference>
<evidence type="ECO:0000256" key="2">
    <source>
        <dbReference type="ARBA" id="ARBA00023125"/>
    </source>
</evidence>
<keyword evidence="3" id="KW-0804">Transcription</keyword>
<dbReference type="InterPro" id="IPR010982">
    <property type="entry name" value="Lambda_DNA-bd_dom_sf"/>
</dbReference>
<evidence type="ECO:0000259" key="4">
    <source>
        <dbReference type="PROSITE" id="PS50932"/>
    </source>
</evidence>